<protein>
    <submittedName>
        <fullName evidence="2">Uncharacterized protein</fullName>
    </submittedName>
</protein>
<feature type="transmembrane region" description="Helical" evidence="1">
    <location>
        <begin position="37"/>
        <end position="54"/>
    </location>
</feature>
<proteinExistence type="predicted"/>
<reference evidence="2" key="1">
    <citation type="submission" date="2020-05" db="UniProtKB">
        <authorList>
            <consortium name="EnsemblMetazoa"/>
        </authorList>
    </citation>
    <scope>IDENTIFICATION</scope>
    <source>
        <strain evidence="2">Yale</strain>
    </source>
</reference>
<dbReference type="EMBL" id="CCAG010020716">
    <property type="status" value="NOT_ANNOTATED_CDS"/>
    <property type="molecule type" value="Genomic_DNA"/>
</dbReference>
<keyword evidence="1" id="KW-0812">Transmembrane</keyword>
<evidence type="ECO:0000256" key="1">
    <source>
        <dbReference type="SAM" id="Phobius"/>
    </source>
</evidence>
<sequence>MYYYIYMYILLFRERLLTYQCVKFLVNIYSHSWLEKVRINMYCFLYCFFVYYICM</sequence>
<accession>A0A1B0G353</accession>
<evidence type="ECO:0000313" key="2">
    <source>
        <dbReference type="EnsemblMetazoa" id="GMOY007754-PA"/>
    </source>
</evidence>
<dbReference type="AlphaFoldDB" id="A0A1B0G353"/>
<evidence type="ECO:0000313" key="3">
    <source>
        <dbReference type="Proteomes" id="UP000092444"/>
    </source>
</evidence>
<dbReference type="Proteomes" id="UP000092444">
    <property type="component" value="Unassembled WGS sequence"/>
</dbReference>
<name>A0A1B0G353_GLOMM</name>
<keyword evidence="1" id="KW-0472">Membrane</keyword>
<dbReference type="EnsemblMetazoa" id="GMOY007754-RA">
    <property type="protein sequence ID" value="GMOY007754-PA"/>
    <property type="gene ID" value="GMOY007754"/>
</dbReference>
<keyword evidence="1" id="KW-1133">Transmembrane helix</keyword>
<keyword evidence="3" id="KW-1185">Reference proteome</keyword>
<organism evidence="2 3">
    <name type="scientific">Glossina morsitans morsitans</name>
    <name type="common">Savannah tsetse fly</name>
    <dbReference type="NCBI Taxonomy" id="37546"/>
    <lineage>
        <taxon>Eukaryota</taxon>
        <taxon>Metazoa</taxon>
        <taxon>Ecdysozoa</taxon>
        <taxon>Arthropoda</taxon>
        <taxon>Hexapoda</taxon>
        <taxon>Insecta</taxon>
        <taxon>Pterygota</taxon>
        <taxon>Neoptera</taxon>
        <taxon>Endopterygota</taxon>
        <taxon>Diptera</taxon>
        <taxon>Brachycera</taxon>
        <taxon>Muscomorpha</taxon>
        <taxon>Hippoboscoidea</taxon>
        <taxon>Glossinidae</taxon>
        <taxon>Glossina</taxon>
    </lineage>
</organism>